<keyword evidence="2" id="KW-1185">Reference proteome</keyword>
<dbReference type="EMBL" id="JBHUDG010000019">
    <property type="protein sequence ID" value="MFD1630773.1"/>
    <property type="molecule type" value="Genomic_DNA"/>
</dbReference>
<name>A0ABW4IET1_9SPHI</name>
<dbReference type="RefSeq" id="WP_379663149.1">
    <property type="nucleotide sequence ID" value="NZ_JBHUDG010000019.1"/>
</dbReference>
<organism evidence="1 2">
    <name type="scientific">Pseudopedobacter beijingensis</name>
    <dbReference type="NCBI Taxonomy" id="1207056"/>
    <lineage>
        <taxon>Bacteria</taxon>
        <taxon>Pseudomonadati</taxon>
        <taxon>Bacteroidota</taxon>
        <taxon>Sphingobacteriia</taxon>
        <taxon>Sphingobacteriales</taxon>
        <taxon>Sphingobacteriaceae</taxon>
        <taxon>Pseudopedobacter</taxon>
    </lineage>
</organism>
<sequence>MQEERCLNLGTDLDNKEDKVSTLYIFLNKNLKQLHELLFTYHYAKRESVADLVIVKESITFDTYNRGTFVIRYTIGLSNACADLHYESTDKMKISFAIEDQDLRIKGEYWPDEEPHEI</sequence>
<gene>
    <name evidence="1" type="ORF">ACFSAH_12860</name>
</gene>
<comment type="caution">
    <text evidence="1">The sequence shown here is derived from an EMBL/GenBank/DDBJ whole genome shotgun (WGS) entry which is preliminary data.</text>
</comment>
<proteinExistence type="predicted"/>
<reference evidence="2" key="1">
    <citation type="journal article" date="2019" name="Int. J. Syst. Evol. Microbiol.">
        <title>The Global Catalogue of Microorganisms (GCM) 10K type strain sequencing project: providing services to taxonomists for standard genome sequencing and annotation.</title>
        <authorList>
            <consortium name="The Broad Institute Genomics Platform"/>
            <consortium name="The Broad Institute Genome Sequencing Center for Infectious Disease"/>
            <person name="Wu L."/>
            <person name="Ma J."/>
        </authorList>
    </citation>
    <scope>NUCLEOTIDE SEQUENCE [LARGE SCALE GENOMIC DNA]</scope>
    <source>
        <strain evidence="2">CCUG 53762</strain>
    </source>
</reference>
<protein>
    <submittedName>
        <fullName evidence="1">Uncharacterized protein</fullName>
    </submittedName>
</protein>
<accession>A0ABW4IET1</accession>
<dbReference type="Proteomes" id="UP001597118">
    <property type="component" value="Unassembled WGS sequence"/>
</dbReference>
<evidence type="ECO:0000313" key="2">
    <source>
        <dbReference type="Proteomes" id="UP001597118"/>
    </source>
</evidence>
<evidence type="ECO:0000313" key="1">
    <source>
        <dbReference type="EMBL" id="MFD1630773.1"/>
    </source>
</evidence>